<dbReference type="PANTHER" id="PTHR11177">
    <property type="entry name" value="CHITINASE"/>
    <property type="match status" value="1"/>
</dbReference>
<dbReference type="InParanoid" id="A0A067QY08"/>
<dbReference type="PROSITE" id="PS51910">
    <property type="entry name" value="GH18_2"/>
    <property type="match status" value="1"/>
</dbReference>
<feature type="transmembrane region" description="Helical" evidence="7">
    <location>
        <begin position="28"/>
        <end position="50"/>
    </location>
</feature>
<sequence>MFSDRQLPHARYELLIENKRTGLNYNRAIKAGGIIAAVVIITCLTAYISWKSLKSFHDREFVKKLWELNLNNSDSVEWLKQRAELYGLAVKQYLDSNQSHTFTAVPPVITNKSPSSNIKAKTFRLVCYYSLPNSGIGGDLMPEEINPSLCTHINIAFAQITNGSLQPVNSTILGLYNRVVALKSGNPSLKVLLSIAGNSEPGSFSTLTATHANRKQFIKDVLAVLVQCKLDGLDFDWEFPAWQSDKKERVHFTQLLMELRDELNRRHSNLLVSVAVASPKPIIDDSYDVPQMVEYVDYVNVMTYDYHFYVWYLPMTGFNAPLYKHSDDIGYFATLNTNWTVSYWESKGMPKEKIVVGLPTYGHSFTLVNDANHGVSAPASGFGLLGSKGFVSYPQTCQFVAAEAATVFDRDSRAPYAYKNTQWISYDDERSLAYKAEYVASGGYGGAMIWALNMDDFKSECSNSGQNWFPLITKVKNVLEDDQL</sequence>
<dbReference type="OrthoDB" id="76388at2759"/>
<dbReference type="OMA" id="QRLVCYY"/>
<keyword evidence="3" id="KW-0325">Glycoprotein</keyword>
<evidence type="ECO:0000259" key="8">
    <source>
        <dbReference type="PROSITE" id="PS51910"/>
    </source>
</evidence>
<dbReference type="Gene3D" id="3.10.50.10">
    <property type="match status" value="1"/>
</dbReference>
<keyword evidence="1" id="KW-0732">Signal</keyword>
<dbReference type="InterPro" id="IPR017853">
    <property type="entry name" value="GH"/>
</dbReference>
<dbReference type="eggNOG" id="KOG2806">
    <property type="taxonomic scope" value="Eukaryota"/>
</dbReference>
<evidence type="ECO:0000256" key="6">
    <source>
        <dbReference type="RuleBase" id="RU004453"/>
    </source>
</evidence>
<dbReference type="FunFam" id="3.10.50.10:FF:000003">
    <property type="entry name" value="Class V chitinase CHIT5b"/>
    <property type="match status" value="1"/>
</dbReference>
<dbReference type="EMBL" id="KK853123">
    <property type="protein sequence ID" value="KDR11066.1"/>
    <property type="molecule type" value="Genomic_DNA"/>
</dbReference>
<dbReference type="Pfam" id="PF00704">
    <property type="entry name" value="Glyco_hydro_18"/>
    <property type="match status" value="1"/>
</dbReference>
<protein>
    <submittedName>
        <fullName evidence="9">Acidic mammalian chitinase</fullName>
    </submittedName>
</protein>
<keyword evidence="4 5" id="KW-0326">Glycosidase</keyword>
<evidence type="ECO:0000256" key="3">
    <source>
        <dbReference type="ARBA" id="ARBA00023180"/>
    </source>
</evidence>
<keyword evidence="7" id="KW-0812">Transmembrane</keyword>
<dbReference type="GO" id="GO:0005576">
    <property type="term" value="C:extracellular region"/>
    <property type="evidence" value="ECO:0007669"/>
    <property type="project" value="TreeGrafter"/>
</dbReference>
<evidence type="ECO:0000256" key="2">
    <source>
        <dbReference type="ARBA" id="ARBA00022801"/>
    </source>
</evidence>
<dbReference type="Proteomes" id="UP000027135">
    <property type="component" value="Unassembled WGS sequence"/>
</dbReference>
<dbReference type="SUPFAM" id="SSF51445">
    <property type="entry name" value="(Trans)glycosidases"/>
    <property type="match status" value="1"/>
</dbReference>
<dbReference type="PANTHER" id="PTHR11177:SF390">
    <property type="entry name" value="CHITINASE 11"/>
    <property type="match status" value="1"/>
</dbReference>
<keyword evidence="2 5" id="KW-0378">Hydrolase</keyword>
<feature type="domain" description="GH18" evidence="8">
    <location>
        <begin position="123"/>
        <end position="482"/>
    </location>
</feature>
<dbReference type="Gene3D" id="3.20.20.80">
    <property type="entry name" value="Glycosidases"/>
    <property type="match status" value="1"/>
</dbReference>
<dbReference type="GO" id="GO:0004568">
    <property type="term" value="F:chitinase activity"/>
    <property type="evidence" value="ECO:0007669"/>
    <property type="project" value="UniProtKB-ARBA"/>
</dbReference>
<comment type="similarity">
    <text evidence="6">Belongs to the glycosyl hydrolase 18 family.</text>
</comment>
<reference evidence="9 10" key="1">
    <citation type="journal article" date="2014" name="Nat. Commun.">
        <title>Molecular traces of alternative social organization in a termite genome.</title>
        <authorList>
            <person name="Terrapon N."/>
            <person name="Li C."/>
            <person name="Robertson H.M."/>
            <person name="Ji L."/>
            <person name="Meng X."/>
            <person name="Booth W."/>
            <person name="Chen Z."/>
            <person name="Childers C.P."/>
            <person name="Glastad K.M."/>
            <person name="Gokhale K."/>
            <person name="Gowin J."/>
            <person name="Gronenberg W."/>
            <person name="Hermansen R.A."/>
            <person name="Hu H."/>
            <person name="Hunt B.G."/>
            <person name="Huylmans A.K."/>
            <person name="Khalil S.M."/>
            <person name="Mitchell R.D."/>
            <person name="Munoz-Torres M.C."/>
            <person name="Mustard J.A."/>
            <person name="Pan H."/>
            <person name="Reese J.T."/>
            <person name="Scharf M.E."/>
            <person name="Sun F."/>
            <person name="Vogel H."/>
            <person name="Xiao J."/>
            <person name="Yang W."/>
            <person name="Yang Z."/>
            <person name="Yang Z."/>
            <person name="Zhou J."/>
            <person name="Zhu J."/>
            <person name="Brent C.S."/>
            <person name="Elsik C.G."/>
            <person name="Goodisman M.A."/>
            <person name="Liberles D.A."/>
            <person name="Roe R.M."/>
            <person name="Vargo E.L."/>
            <person name="Vilcinskas A."/>
            <person name="Wang J."/>
            <person name="Bornberg-Bauer E."/>
            <person name="Korb J."/>
            <person name="Zhang G."/>
            <person name="Liebig J."/>
        </authorList>
    </citation>
    <scope>NUCLEOTIDE SEQUENCE [LARGE SCALE GENOMIC DNA]</scope>
    <source>
        <tissue evidence="9">Whole organism</tissue>
    </source>
</reference>
<evidence type="ECO:0000256" key="1">
    <source>
        <dbReference type="ARBA" id="ARBA00022729"/>
    </source>
</evidence>
<name>A0A067QY08_ZOONE</name>
<evidence type="ECO:0000256" key="7">
    <source>
        <dbReference type="SAM" id="Phobius"/>
    </source>
</evidence>
<dbReference type="GO" id="GO:0008061">
    <property type="term" value="F:chitin binding"/>
    <property type="evidence" value="ECO:0007669"/>
    <property type="project" value="InterPro"/>
</dbReference>
<dbReference type="InterPro" id="IPR011583">
    <property type="entry name" value="Chitinase_II/V-like_cat"/>
</dbReference>
<dbReference type="InterPro" id="IPR001579">
    <property type="entry name" value="Glyco_hydro_18_chit_AS"/>
</dbReference>
<dbReference type="GO" id="GO:0006032">
    <property type="term" value="P:chitin catabolic process"/>
    <property type="evidence" value="ECO:0007669"/>
    <property type="project" value="UniProtKB-ARBA"/>
</dbReference>
<dbReference type="SMART" id="SM00636">
    <property type="entry name" value="Glyco_18"/>
    <property type="match status" value="1"/>
</dbReference>
<dbReference type="AlphaFoldDB" id="A0A067QY08"/>
<dbReference type="FunCoup" id="A0A067QY08">
    <property type="interactions" value="35"/>
</dbReference>
<dbReference type="InterPro" id="IPR029070">
    <property type="entry name" value="Chitinase_insertion_sf"/>
</dbReference>
<evidence type="ECO:0000256" key="4">
    <source>
        <dbReference type="ARBA" id="ARBA00023295"/>
    </source>
</evidence>
<accession>A0A067QY08</accession>
<dbReference type="InterPro" id="IPR001223">
    <property type="entry name" value="Glyco_hydro18_cat"/>
</dbReference>
<organism evidence="9 10">
    <name type="scientific">Zootermopsis nevadensis</name>
    <name type="common">Dampwood termite</name>
    <dbReference type="NCBI Taxonomy" id="136037"/>
    <lineage>
        <taxon>Eukaryota</taxon>
        <taxon>Metazoa</taxon>
        <taxon>Ecdysozoa</taxon>
        <taxon>Arthropoda</taxon>
        <taxon>Hexapoda</taxon>
        <taxon>Insecta</taxon>
        <taxon>Pterygota</taxon>
        <taxon>Neoptera</taxon>
        <taxon>Polyneoptera</taxon>
        <taxon>Dictyoptera</taxon>
        <taxon>Blattodea</taxon>
        <taxon>Blattoidea</taxon>
        <taxon>Termitoidae</taxon>
        <taxon>Termopsidae</taxon>
        <taxon>Zootermopsis</taxon>
    </lineage>
</organism>
<dbReference type="GO" id="GO:0005975">
    <property type="term" value="P:carbohydrate metabolic process"/>
    <property type="evidence" value="ECO:0007669"/>
    <property type="project" value="InterPro"/>
</dbReference>
<dbReference type="InterPro" id="IPR050314">
    <property type="entry name" value="Glycosyl_Hydrlase_18"/>
</dbReference>
<gene>
    <name evidence="9" type="ORF">L798_14651</name>
</gene>
<dbReference type="PROSITE" id="PS01095">
    <property type="entry name" value="GH18_1"/>
    <property type="match status" value="1"/>
</dbReference>
<keyword evidence="7" id="KW-0472">Membrane</keyword>
<keyword evidence="7" id="KW-1133">Transmembrane helix</keyword>
<evidence type="ECO:0000313" key="10">
    <source>
        <dbReference type="Proteomes" id="UP000027135"/>
    </source>
</evidence>
<dbReference type="STRING" id="136037.A0A067QY08"/>
<evidence type="ECO:0000313" key="9">
    <source>
        <dbReference type="EMBL" id="KDR11066.1"/>
    </source>
</evidence>
<dbReference type="SUPFAM" id="SSF54556">
    <property type="entry name" value="Chitinase insertion domain"/>
    <property type="match status" value="1"/>
</dbReference>
<evidence type="ECO:0000256" key="5">
    <source>
        <dbReference type="RuleBase" id="RU000489"/>
    </source>
</evidence>
<proteinExistence type="inferred from homology"/>
<keyword evidence="10" id="KW-1185">Reference proteome</keyword>